<dbReference type="PROSITE" id="PS00131">
    <property type="entry name" value="CARBOXYPEPT_SER_SER"/>
    <property type="match status" value="1"/>
</dbReference>
<dbReference type="EMBL" id="VLTN01000004">
    <property type="protein sequence ID" value="KAA0156232.1"/>
    <property type="molecule type" value="Genomic_DNA"/>
</dbReference>
<evidence type="ECO:0000313" key="9">
    <source>
        <dbReference type="Proteomes" id="UP000323011"/>
    </source>
</evidence>
<dbReference type="AlphaFoldDB" id="A0A5A8CSV5"/>
<keyword evidence="3 7" id="KW-0645">Protease</keyword>
<keyword evidence="2 7" id="KW-0121">Carboxypeptidase</keyword>
<comment type="similarity">
    <text evidence="1 7">Belongs to the peptidase S10 family.</text>
</comment>
<evidence type="ECO:0000256" key="6">
    <source>
        <dbReference type="ARBA" id="ARBA00023180"/>
    </source>
</evidence>
<dbReference type="EC" id="3.4.16.-" evidence="7"/>
<dbReference type="Proteomes" id="UP000323011">
    <property type="component" value="Unassembled WGS sequence"/>
</dbReference>
<feature type="chain" id="PRO_5023000430" description="Carboxypeptidase" evidence="7">
    <location>
        <begin position="21"/>
        <end position="497"/>
    </location>
</feature>
<dbReference type="PRINTS" id="PR00724">
    <property type="entry name" value="CRBOXYPTASEC"/>
</dbReference>
<name>A0A5A8CSV5_CAFRO</name>
<dbReference type="SUPFAM" id="SSF53474">
    <property type="entry name" value="alpha/beta-Hydrolases"/>
    <property type="match status" value="1"/>
</dbReference>
<dbReference type="Gene3D" id="3.40.50.1820">
    <property type="entry name" value="alpha/beta hydrolase"/>
    <property type="match status" value="1"/>
</dbReference>
<sequence length="497" mass="52446">MRSVMAAIALSAAFAVCATASSLLRGVAPEEPADLTSLIRAGRLDEARDAARVTLPADVLVPGSGADKIESYAGLFQVGSDTPGCPAGDRKLFAWYVPPTDPSAVLSEAGTLMWMQGGPGGSGTFGFLSENGPLVVNAALNKLEPREYSWSSFQGGLWVDQPLATGFSTIKTDACLVNTSGQAADDVVDLLDQWAALFPEAASGPFRIAGESYGGTYAPWTAVALMDADASVFPHASALASNLDAVLLGDPWTDALAQMPAYGTMLRGFSIADEIQSQQLDAYFKMCVDNVTTGTLEGRLAAFKLWDAFWGDYNPTGFTSGYEAMSGCPDTLNVERCQYPAGISLFSAILARDDVKQALHVPGRVSGSNSSKVYRQFAEVSGSFMLGSRAQVETLLHAGKRVLYYHGAVDAICGAVTGDAAIRALVFPGASTFASTPRVTWKVDKADTSSAGWVVEADGLNLSWAVLRNAGHLVPFDQPRAAFAMMQRFVTGKPLAQ</sequence>
<evidence type="ECO:0000256" key="3">
    <source>
        <dbReference type="ARBA" id="ARBA00022670"/>
    </source>
</evidence>
<accession>A0A5A8CSV5</accession>
<keyword evidence="6" id="KW-0325">Glycoprotein</keyword>
<comment type="caution">
    <text evidence="8">The sequence shown here is derived from an EMBL/GenBank/DDBJ whole genome shotgun (WGS) entry which is preliminary data.</text>
</comment>
<evidence type="ECO:0000256" key="7">
    <source>
        <dbReference type="RuleBase" id="RU361156"/>
    </source>
</evidence>
<dbReference type="InterPro" id="IPR029058">
    <property type="entry name" value="AB_hydrolase_fold"/>
</dbReference>
<organism evidence="8 9">
    <name type="scientific">Cafeteria roenbergensis</name>
    <name type="common">Marine flagellate</name>
    <dbReference type="NCBI Taxonomy" id="33653"/>
    <lineage>
        <taxon>Eukaryota</taxon>
        <taxon>Sar</taxon>
        <taxon>Stramenopiles</taxon>
        <taxon>Bigyra</taxon>
        <taxon>Opalozoa</taxon>
        <taxon>Bicosoecida</taxon>
        <taxon>Cafeteriaceae</taxon>
        <taxon>Cafeteria</taxon>
    </lineage>
</organism>
<evidence type="ECO:0000256" key="4">
    <source>
        <dbReference type="ARBA" id="ARBA00022729"/>
    </source>
</evidence>
<evidence type="ECO:0000256" key="5">
    <source>
        <dbReference type="ARBA" id="ARBA00022801"/>
    </source>
</evidence>
<dbReference type="GO" id="GO:0006508">
    <property type="term" value="P:proteolysis"/>
    <property type="evidence" value="ECO:0007669"/>
    <property type="project" value="UniProtKB-KW"/>
</dbReference>
<dbReference type="GO" id="GO:0004185">
    <property type="term" value="F:serine-type carboxypeptidase activity"/>
    <property type="evidence" value="ECO:0007669"/>
    <property type="project" value="UniProtKB-UniRule"/>
</dbReference>
<reference evidence="8 9" key="1">
    <citation type="submission" date="2019-07" db="EMBL/GenBank/DDBJ databases">
        <title>Genomes of Cafeteria roenbergensis.</title>
        <authorList>
            <person name="Fischer M.G."/>
            <person name="Hackl T."/>
            <person name="Roman M."/>
        </authorList>
    </citation>
    <scope>NUCLEOTIDE SEQUENCE [LARGE SCALE GENOMIC DNA]</scope>
    <source>
        <strain evidence="8 9">BVI</strain>
    </source>
</reference>
<keyword evidence="4 7" id="KW-0732">Signal</keyword>
<gene>
    <name evidence="8" type="ORF">FNF29_01022</name>
</gene>
<evidence type="ECO:0000256" key="2">
    <source>
        <dbReference type="ARBA" id="ARBA00022645"/>
    </source>
</evidence>
<dbReference type="PANTHER" id="PTHR11802">
    <property type="entry name" value="SERINE PROTEASE FAMILY S10 SERINE CARBOXYPEPTIDASE"/>
    <property type="match status" value="1"/>
</dbReference>
<proteinExistence type="inferred from homology"/>
<evidence type="ECO:0000256" key="1">
    <source>
        <dbReference type="ARBA" id="ARBA00009431"/>
    </source>
</evidence>
<protein>
    <recommendedName>
        <fullName evidence="7">Carboxypeptidase</fullName>
        <ecNumber evidence="7">3.4.16.-</ecNumber>
    </recommendedName>
</protein>
<dbReference type="PANTHER" id="PTHR11802:SF3">
    <property type="entry name" value="RETINOID-INDUCIBLE SERINE CARBOXYPEPTIDASE"/>
    <property type="match status" value="1"/>
</dbReference>
<keyword evidence="9" id="KW-1185">Reference proteome</keyword>
<dbReference type="Pfam" id="PF00450">
    <property type="entry name" value="Peptidase_S10"/>
    <property type="match status" value="1"/>
</dbReference>
<keyword evidence="5 7" id="KW-0378">Hydrolase</keyword>
<feature type="signal peptide" evidence="7">
    <location>
        <begin position="1"/>
        <end position="20"/>
    </location>
</feature>
<evidence type="ECO:0000313" key="8">
    <source>
        <dbReference type="EMBL" id="KAA0156232.1"/>
    </source>
</evidence>
<dbReference type="InterPro" id="IPR018202">
    <property type="entry name" value="Ser_caboxypep_ser_AS"/>
</dbReference>
<dbReference type="InterPro" id="IPR001563">
    <property type="entry name" value="Peptidase_S10"/>
</dbReference>